<evidence type="ECO:0000313" key="2">
    <source>
        <dbReference type="EMBL" id="PAV04426.1"/>
    </source>
</evidence>
<dbReference type="SUPFAM" id="SSF82649">
    <property type="entry name" value="SufE/NifU"/>
    <property type="match status" value="1"/>
</dbReference>
<dbReference type="Pfam" id="PF01592">
    <property type="entry name" value="NifU_N"/>
    <property type="match status" value="1"/>
</dbReference>
<dbReference type="OrthoDB" id="319865at2157"/>
<gene>
    <name evidence="2" type="ORF">ASJ80_06175</name>
</gene>
<dbReference type="RefSeq" id="WP_069582718.1">
    <property type="nucleotide sequence ID" value="NZ_LMVM01000023.1"/>
</dbReference>
<reference evidence="2 3" key="1">
    <citation type="journal article" date="2017" name="BMC Genomics">
        <title>Genomic analysis of methanogenic archaea reveals a shift towards energy conservation.</title>
        <authorList>
            <person name="Gilmore S.P."/>
            <person name="Henske J.K."/>
            <person name="Sexton J.A."/>
            <person name="Solomon K.V."/>
            <person name="Seppala S."/>
            <person name="Yoo J.I."/>
            <person name="Huyett L.M."/>
            <person name="Pressman A."/>
            <person name="Cogan J.Z."/>
            <person name="Kivenson V."/>
            <person name="Peng X."/>
            <person name="Tan Y."/>
            <person name="Valentine D.L."/>
            <person name="O'Malley M.A."/>
        </authorList>
    </citation>
    <scope>NUCLEOTIDE SEQUENCE [LARGE SCALE GENOMIC DNA]</scope>
    <source>
        <strain evidence="2 3">M.o.H.</strain>
    </source>
</reference>
<dbReference type="NCBIfam" id="TIGR03419">
    <property type="entry name" value="NifU_clost"/>
    <property type="match status" value="1"/>
</dbReference>
<sequence>MYSDKVMDHFQNPRNVGEIEDADGVGTVGNPTCGDLMTIYIKVKDNVIEDVKFKTFGCGAAIATSSMITEMAVGKTIEEALAITRNDVADELEGLPPVKMHCSNLAADALHAAIDNYKEKMGEKKPGDRCKDICSCGK</sequence>
<proteinExistence type="predicted"/>
<organism evidence="2 3">
    <name type="scientific">Methanobacterium bryantii</name>
    <dbReference type="NCBI Taxonomy" id="2161"/>
    <lineage>
        <taxon>Archaea</taxon>
        <taxon>Methanobacteriati</taxon>
        <taxon>Methanobacteriota</taxon>
        <taxon>Methanomada group</taxon>
        <taxon>Methanobacteria</taxon>
        <taxon>Methanobacteriales</taxon>
        <taxon>Methanobacteriaceae</taxon>
        <taxon>Methanobacterium</taxon>
    </lineage>
</organism>
<dbReference type="CDD" id="cd06664">
    <property type="entry name" value="IscU_like"/>
    <property type="match status" value="1"/>
</dbReference>
<feature type="domain" description="NIF system FeS cluster assembly NifU N-terminal" evidence="1">
    <location>
        <begin position="1"/>
        <end position="122"/>
    </location>
</feature>
<dbReference type="AlphaFoldDB" id="A0A2A2H546"/>
<evidence type="ECO:0000259" key="1">
    <source>
        <dbReference type="Pfam" id="PF01592"/>
    </source>
</evidence>
<dbReference type="GO" id="GO:0016226">
    <property type="term" value="P:iron-sulfur cluster assembly"/>
    <property type="evidence" value="ECO:0007669"/>
    <property type="project" value="InterPro"/>
</dbReference>
<dbReference type="EMBL" id="LMVM01000023">
    <property type="protein sequence ID" value="PAV04426.1"/>
    <property type="molecule type" value="Genomic_DNA"/>
</dbReference>
<dbReference type="Proteomes" id="UP000217784">
    <property type="component" value="Unassembled WGS sequence"/>
</dbReference>
<dbReference type="PANTHER" id="PTHR10093">
    <property type="entry name" value="IRON-SULFUR CLUSTER ASSEMBLY ENZYME NIFU HOMOLOG"/>
    <property type="match status" value="1"/>
</dbReference>
<dbReference type="Gene3D" id="3.90.1010.10">
    <property type="match status" value="1"/>
</dbReference>
<accession>A0A2A2H546</accession>
<dbReference type="InterPro" id="IPR017787">
    <property type="entry name" value="NIF_FeS_clus_asmbl_NifU-like"/>
</dbReference>
<dbReference type="GO" id="GO:0005506">
    <property type="term" value="F:iron ion binding"/>
    <property type="evidence" value="ECO:0007669"/>
    <property type="project" value="InterPro"/>
</dbReference>
<protein>
    <submittedName>
        <fullName evidence="2">Iron-sulfur cluster assembly scaffold protein</fullName>
    </submittedName>
</protein>
<evidence type="ECO:0000313" key="3">
    <source>
        <dbReference type="Proteomes" id="UP000217784"/>
    </source>
</evidence>
<dbReference type="GO" id="GO:0051536">
    <property type="term" value="F:iron-sulfur cluster binding"/>
    <property type="evidence" value="ECO:0007669"/>
    <property type="project" value="InterPro"/>
</dbReference>
<keyword evidence="3" id="KW-1185">Reference proteome</keyword>
<comment type="caution">
    <text evidence="2">The sequence shown here is derived from an EMBL/GenBank/DDBJ whole genome shotgun (WGS) entry which is preliminary data.</text>
</comment>
<name>A0A2A2H546_METBR</name>
<dbReference type="InterPro" id="IPR002871">
    <property type="entry name" value="NIF_FeS_clus_asmbl_NifU_N"/>
</dbReference>